<feature type="coiled-coil region" evidence="1">
    <location>
        <begin position="95"/>
        <end position="129"/>
    </location>
</feature>
<evidence type="ECO:0000313" key="3">
    <source>
        <dbReference type="Proteomes" id="UP000245609"/>
    </source>
</evidence>
<accession>A0A2T9ZIN4</accession>
<dbReference type="AlphaFoldDB" id="A0A2T9ZIN4"/>
<keyword evidence="3" id="KW-1185">Reference proteome</keyword>
<proteinExistence type="predicted"/>
<protein>
    <submittedName>
        <fullName evidence="2">Uncharacterized protein</fullName>
    </submittedName>
</protein>
<sequence>MNDYEMALNEICAFKQTICKLEKKLSEGTSKENIKREELNHLGTVCEYCLKLYRLSSSKITSVITRLSKNRKLFAYLQEENLYNQKELTKWTLELIKLKKQIDRITRSNENLGREIDEFKLKLAKSKERLNLIYSQLVQDNSNRKINYF</sequence>
<name>A0A2T9ZIN4_9FUNG</name>
<keyword evidence="1" id="KW-0175">Coiled coil</keyword>
<reference evidence="2 3" key="1">
    <citation type="journal article" date="2018" name="MBio">
        <title>Comparative Genomics Reveals the Core Gene Toolbox for the Fungus-Insect Symbiosis.</title>
        <authorList>
            <person name="Wang Y."/>
            <person name="Stata M."/>
            <person name="Wang W."/>
            <person name="Stajich J.E."/>
            <person name="White M.M."/>
            <person name="Moncalvo J.M."/>
        </authorList>
    </citation>
    <scope>NUCLEOTIDE SEQUENCE [LARGE SCALE GENOMIC DNA]</scope>
    <source>
        <strain evidence="2 3">SC-DP-2</strain>
    </source>
</reference>
<gene>
    <name evidence="2" type="ORF">BB560_001057</name>
</gene>
<dbReference type="Proteomes" id="UP000245609">
    <property type="component" value="Unassembled WGS sequence"/>
</dbReference>
<dbReference type="EMBL" id="MBFS01000123">
    <property type="protein sequence ID" value="PVV04444.1"/>
    <property type="molecule type" value="Genomic_DNA"/>
</dbReference>
<evidence type="ECO:0000256" key="1">
    <source>
        <dbReference type="SAM" id="Coils"/>
    </source>
</evidence>
<evidence type="ECO:0000313" key="2">
    <source>
        <dbReference type="EMBL" id="PVV04444.1"/>
    </source>
</evidence>
<organism evidence="2 3">
    <name type="scientific">Smittium megazygosporum</name>
    <dbReference type="NCBI Taxonomy" id="133381"/>
    <lineage>
        <taxon>Eukaryota</taxon>
        <taxon>Fungi</taxon>
        <taxon>Fungi incertae sedis</taxon>
        <taxon>Zoopagomycota</taxon>
        <taxon>Kickxellomycotina</taxon>
        <taxon>Harpellomycetes</taxon>
        <taxon>Harpellales</taxon>
        <taxon>Legeriomycetaceae</taxon>
        <taxon>Smittium</taxon>
    </lineage>
</organism>
<comment type="caution">
    <text evidence="2">The sequence shown here is derived from an EMBL/GenBank/DDBJ whole genome shotgun (WGS) entry which is preliminary data.</text>
</comment>